<keyword evidence="3" id="KW-1185">Reference proteome</keyword>
<gene>
    <name evidence="2" type="primary">sixA</name>
    <name evidence="2" type="ORF">EYC98_11430</name>
</gene>
<evidence type="ECO:0000313" key="2">
    <source>
        <dbReference type="EMBL" id="MCX2981471.1"/>
    </source>
</evidence>
<sequence>MRIYVLRHGEAARSVATEEQALTARGRQQVASVGKLLQELPLPQAIVHSPKLRARQTAAIVGEYLPGLPFQETAELVPESTPERVESVLHDLNLDCVLLVSHLPLVAELVAWLCNGTSGDYDLPGYPPAGLVALDAELPARGCANQAFYAWPPLFEFRT</sequence>
<dbReference type="InterPro" id="IPR029033">
    <property type="entry name" value="His_PPase_superfam"/>
</dbReference>
<dbReference type="NCBIfam" id="TIGR00249">
    <property type="entry name" value="sixA"/>
    <property type="match status" value="1"/>
</dbReference>
<protein>
    <submittedName>
        <fullName evidence="2">Phosphohistidine phosphatase SixA</fullName>
    </submittedName>
</protein>
<dbReference type="Gene3D" id="3.40.50.1240">
    <property type="entry name" value="Phosphoglycerate mutase-like"/>
    <property type="match status" value="1"/>
</dbReference>
<proteinExistence type="predicted"/>
<dbReference type="SMART" id="SM00855">
    <property type="entry name" value="PGAM"/>
    <property type="match status" value="1"/>
</dbReference>
<evidence type="ECO:0000256" key="1">
    <source>
        <dbReference type="ARBA" id="ARBA00022801"/>
    </source>
</evidence>
<organism evidence="2 3">
    <name type="scientific">Candidatus Litorirhabdus singularis</name>
    <dbReference type="NCBI Taxonomy" id="2518993"/>
    <lineage>
        <taxon>Bacteria</taxon>
        <taxon>Pseudomonadati</taxon>
        <taxon>Pseudomonadota</taxon>
        <taxon>Gammaproteobacteria</taxon>
        <taxon>Cellvibrionales</taxon>
        <taxon>Halieaceae</taxon>
        <taxon>Candidatus Litorirhabdus</taxon>
    </lineage>
</organism>
<dbReference type="SUPFAM" id="SSF53254">
    <property type="entry name" value="Phosphoglycerate mutase-like"/>
    <property type="match status" value="1"/>
</dbReference>
<evidence type="ECO:0000313" key="3">
    <source>
        <dbReference type="Proteomes" id="UP001143362"/>
    </source>
</evidence>
<dbReference type="InterPro" id="IPR004449">
    <property type="entry name" value="SixA"/>
</dbReference>
<dbReference type="Pfam" id="PF00300">
    <property type="entry name" value="His_Phos_1"/>
    <property type="match status" value="1"/>
</dbReference>
<dbReference type="CDD" id="cd07067">
    <property type="entry name" value="HP_PGM_like"/>
    <property type="match status" value="1"/>
</dbReference>
<dbReference type="PANTHER" id="PTHR20935:SF0">
    <property type="entry name" value="SERINE_THREONINE-PROTEIN PHOSPHATASE PGAM5, MITOCHONDRIAL"/>
    <property type="match status" value="1"/>
</dbReference>
<accession>A0ABT3TGQ8</accession>
<dbReference type="InterPro" id="IPR013078">
    <property type="entry name" value="His_Pase_superF_clade-1"/>
</dbReference>
<dbReference type="PANTHER" id="PTHR20935">
    <property type="entry name" value="PHOSPHOGLYCERATE MUTASE-RELATED"/>
    <property type="match status" value="1"/>
</dbReference>
<dbReference type="InterPro" id="IPR051021">
    <property type="entry name" value="Mito_Ser/Thr_phosphatase"/>
</dbReference>
<name>A0ABT3TGQ8_9GAMM</name>
<dbReference type="EMBL" id="SHNN01000002">
    <property type="protein sequence ID" value="MCX2981471.1"/>
    <property type="molecule type" value="Genomic_DNA"/>
</dbReference>
<keyword evidence="1" id="KW-0378">Hydrolase</keyword>
<comment type="caution">
    <text evidence="2">The sequence shown here is derived from an EMBL/GenBank/DDBJ whole genome shotgun (WGS) entry which is preliminary data.</text>
</comment>
<dbReference type="RefSeq" id="WP_279245472.1">
    <property type="nucleotide sequence ID" value="NZ_SHNN01000002.1"/>
</dbReference>
<dbReference type="Proteomes" id="UP001143362">
    <property type="component" value="Unassembled WGS sequence"/>
</dbReference>
<reference evidence="2" key="1">
    <citation type="submission" date="2019-02" db="EMBL/GenBank/DDBJ databases">
        <authorList>
            <person name="Li S.-H."/>
        </authorList>
    </citation>
    <scope>NUCLEOTIDE SEQUENCE</scope>
    <source>
        <strain evidence="2">IMCC14734</strain>
    </source>
</reference>